<evidence type="ECO:0000256" key="11">
    <source>
        <dbReference type="ARBA" id="ARBA00022801"/>
    </source>
</evidence>
<comment type="catalytic activity">
    <reaction evidence="17">
        <text>L-threonyl-[protein] + ATP = O-phospho-L-threonyl-[protein] + ADP + H(+)</text>
        <dbReference type="Rhea" id="RHEA:46608"/>
        <dbReference type="Rhea" id="RHEA-COMP:11060"/>
        <dbReference type="Rhea" id="RHEA-COMP:11605"/>
        <dbReference type="ChEBI" id="CHEBI:15378"/>
        <dbReference type="ChEBI" id="CHEBI:30013"/>
        <dbReference type="ChEBI" id="CHEBI:30616"/>
        <dbReference type="ChEBI" id="CHEBI:61977"/>
        <dbReference type="ChEBI" id="CHEBI:456216"/>
        <dbReference type="EC" id="2.7.11.1"/>
    </reaction>
</comment>
<dbReference type="PROSITE" id="PS00108">
    <property type="entry name" value="PROTEIN_KINASE_ST"/>
    <property type="match status" value="1"/>
</dbReference>
<evidence type="ECO:0000259" key="20">
    <source>
        <dbReference type="PROSITE" id="PS51392"/>
    </source>
</evidence>
<dbReference type="SUPFAM" id="SSF56112">
    <property type="entry name" value="Protein kinase-like (PK-like)"/>
    <property type="match status" value="1"/>
</dbReference>
<comment type="cofactor">
    <cofactor evidence="1">
        <name>Mg(2+)</name>
        <dbReference type="ChEBI" id="CHEBI:18420"/>
    </cofactor>
</comment>
<keyword evidence="9" id="KW-0547">Nucleotide-binding</keyword>
<keyword evidence="14" id="KW-1133">Transmembrane helix</keyword>
<dbReference type="InterPro" id="IPR011047">
    <property type="entry name" value="Quinoprotein_ADH-like_sf"/>
</dbReference>
<dbReference type="GO" id="GO:1990604">
    <property type="term" value="C:IRE1-TRAF2-ASK1 complex"/>
    <property type="evidence" value="ECO:0007669"/>
    <property type="project" value="TreeGrafter"/>
</dbReference>
<dbReference type="GO" id="GO:0016787">
    <property type="term" value="F:hydrolase activity"/>
    <property type="evidence" value="ECO:0007669"/>
    <property type="project" value="UniProtKB-KW"/>
</dbReference>
<dbReference type="GO" id="GO:0080090">
    <property type="term" value="P:regulation of primary metabolic process"/>
    <property type="evidence" value="ECO:0007669"/>
    <property type="project" value="UniProtKB-ARBA"/>
</dbReference>
<evidence type="ECO:0000256" key="18">
    <source>
        <dbReference type="ARBA" id="ARBA00048679"/>
    </source>
</evidence>
<dbReference type="Pfam" id="PF06479">
    <property type="entry name" value="Ribonuc_2-5A"/>
    <property type="match status" value="1"/>
</dbReference>
<dbReference type="GO" id="GO:0051082">
    <property type="term" value="F:unfolded protein binding"/>
    <property type="evidence" value="ECO:0007669"/>
    <property type="project" value="TreeGrafter"/>
</dbReference>
<evidence type="ECO:0000256" key="8">
    <source>
        <dbReference type="ARBA" id="ARBA00022729"/>
    </source>
</evidence>
<evidence type="ECO:0000256" key="3">
    <source>
        <dbReference type="ARBA" id="ARBA00012513"/>
    </source>
</evidence>
<dbReference type="PANTHER" id="PTHR13954">
    <property type="entry name" value="IRE1-RELATED"/>
    <property type="match status" value="1"/>
</dbReference>
<evidence type="ECO:0000256" key="13">
    <source>
        <dbReference type="ARBA" id="ARBA00022840"/>
    </source>
</evidence>
<dbReference type="PROSITE" id="PS50011">
    <property type="entry name" value="PROTEIN_KINASE_DOM"/>
    <property type="match status" value="1"/>
</dbReference>
<organism evidence="21 22">
    <name type="scientific">Caerostris extrusa</name>
    <name type="common">Bark spider</name>
    <name type="synonym">Caerostris bankana</name>
    <dbReference type="NCBI Taxonomy" id="172846"/>
    <lineage>
        <taxon>Eukaryota</taxon>
        <taxon>Metazoa</taxon>
        <taxon>Ecdysozoa</taxon>
        <taxon>Arthropoda</taxon>
        <taxon>Chelicerata</taxon>
        <taxon>Arachnida</taxon>
        <taxon>Araneae</taxon>
        <taxon>Araneomorphae</taxon>
        <taxon>Entelegynae</taxon>
        <taxon>Araneoidea</taxon>
        <taxon>Araneidae</taxon>
        <taxon>Caerostris</taxon>
    </lineage>
</organism>
<dbReference type="GO" id="GO:0005524">
    <property type="term" value="F:ATP binding"/>
    <property type="evidence" value="ECO:0007669"/>
    <property type="project" value="UniProtKB-KW"/>
</dbReference>
<dbReference type="InterPro" id="IPR000719">
    <property type="entry name" value="Prot_kinase_dom"/>
</dbReference>
<dbReference type="PROSITE" id="PS51392">
    <property type="entry name" value="KEN"/>
    <property type="match status" value="1"/>
</dbReference>
<dbReference type="Gene3D" id="3.30.200.20">
    <property type="entry name" value="Phosphorylase Kinase, domain 1"/>
    <property type="match status" value="1"/>
</dbReference>
<keyword evidence="8" id="KW-0732">Signal</keyword>
<dbReference type="Pfam" id="PF00069">
    <property type="entry name" value="Pkinase"/>
    <property type="match status" value="1"/>
</dbReference>
<dbReference type="GO" id="GO:0036498">
    <property type="term" value="P:IRE1-mediated unfolded protein response"/>
    <property type="evidence" value="ECO:0007669"/>
    <property type="project" value="TreeGrafter"/>
</dbReference>
<evidence type="ECO:0000256" key="12">
    <source>
        <dbReference type="ARBA" id="ARBA00022824"/>
    </source>
</evidence>
<dbReference type="Gene3D" id="1.20.1440.180">
    <property type="entry name" value="KEN domain"/>
    <property type="match status" value="1"/>
</dbReference>
<keyword evidence="11" id="KW-0378">Hydrolase</keyword>
<dbReference type="SUPFAM" id="SSF50998">
    <property type="entry name" value="Quinoprotein alcohol dehydrogenase-like"/>
    <property type="match status" value="1"/>
</dbReference>
<gene>
    <name evidence="21" type="primary">ERN1</name>
    <name evidence="21" type="ORF">CEXT_175801</name>
</gene>
<proteinExistence type="predicted"/>
<keyword evidence="4" id="KW-0723">Serine/threonine-protein kinase</keyword>
<dbReference type="GO" id="GO:0004674">
    <property type="term" value="F:protein serine/threonine kinase activity"/>
    <property type="evidence" value="ECO:0007669"/>
    <property type="project" value="UniProtKB-KW"/>
</dbReference>
<dbReference type="InterPro" id="IPR008271">
    <property type="entry name" value="Ser/Thr_kinase_AS"/>
</dbReference>
<dbReference type="FunFam" id="3.30.200.20:FF:000077">
    <property type="entry name" value="Putative Serine/threonine-protein kinase/endoribonuclease IRE1"/>
    <property type="match status" value="1"/>
</dbReference>
<dbReference type="InterPro" id="IPR018391">
    <property type="entry name" value="PQQ_b-propeller_rpt"/>
</dbReference>
<keyword evidence="10" id="KW-0418">Kinase</keyword>
<dbReference type="EMBL" id="BPLR01018618">
    <property type="protein sequence ID" value="GIZ01032.1"/>
    <property type="molecule type" value="Genomic_DNA"/>
</dbReference>
<evidence type="ECO:0000256" key="7">
    <source>
        <dbReference type="ARBA" id="ARBA00022692"/>
    </source>
</evidence>
<dbReference type="FunFam" id="1.20.1440.180:FF:000001">
    <property type="entry name" value="Serine/threonine-protein kinase/endoribonuclease IRE1"/>
    <property type="match status" value="1"/>
</dbReference>
<sequence length="822" mass="93621">MLCIGRMGQIINVKLLSGHKIDESSSIIAIQDPTLLVSTLNGTLYAVSLKTGIVKWTLQEEPILKLNLGGSQKKIFPDPRDGSLYMYMSSHATNDFKKLRYTISELIYHAPLRSDDGVLYTGKKIASWFAIDPITGKKLDTVTTGGSDKICPALNKNGVFIGRTDFELSMYDLNYGVQSWNVTYSDYAASSSAKFNNEYGIVHFTSCSSGLILSVEKRNGNILWFSDFGSPVVGLYLLERNGLHNVPFHSLSTEALEHITQAQPSSQPTVYVGHTLHGFYALTSFVDDKQLIIPMHMRKPLLLEGPNSTVTIPKDAKPIEEYLLNNNNSNMDQRVEDFLIGHYEMPDYAAPAFSSLLQIASVPNLPFVLSRPTAFYPRIISEKVNDTLVPYCFLEGLLPYMGAYEYEKSKKCFVDAETSTDDFIIVYFCIQNRKSSLDQGASELDSNDLIQVGKITFSPVDVLGHGCYGTFVYKGMFENRHVAVKRVLPECFSIANREVDMLQESDKHPNVIRYYCMSFQYCCFYRSKTKQFRYIALELCAATVCDYVEDETFQRLNLDPISLLRQAASGIAHLHSLDIVHRDIKPQNVLISMPSATGEVKALISDFGMCKKLADGRISFSKTAIYCCNFKTSIFWNHEKILAFFEDTSDRIEKEPTDSIIVKSLERFNHHVVNEDWREHITIELQTDLRKFRTYKGHSVRDLLRALRNKKHHYWELPLELQKSLGEIPDQFVTYFTSRFPKLLIHTYLSMQQLKNESVLQKYYDPLVNLPNLDQYSKKIPDPPWKLKKLLKAEKVLDLSSTQVKLCDKPLDTSLHLSENQH</sequence>
<accession>A0AAV4Y134</accession>
<evidence type="ECO:0000256" key="5">
    <source>
        <dbReference type="ARBA" id="ARBA00022553"/>
    </source>
</evidence>
<keyword evidence="16" id="KW-0511">Multifunctional enzyme</keyword>
<dbReference type="Gene3D" id="1.10.510.10">
    <property type="entry name" value="Transferase(Phosphotransferase) domain 1"/>
    <property type="match status" value="1"/>
</dbReference>
<dbReference type="EC" id="2.7.11.1" evidence="3"/>
<dbReference type="GO" id="GO:0004521">
    <property type="term" value="F:RNA endonuclease activity"/>
    <property type="evidence" value="ECO:0007669"/>
    <property type="project" value="InterPro"/>
</dbReference>
<dbReference type="InterPro" id="IPR038357">
    <property type="entry name" value="KEN_sf"/>
</dbReference>
<keyword evidence="22" id="KW-1185">Reference proteome</keyword>
<dbReference type="CDD" id="cd10422">
    <property type="entry name" value="RNase_Ire1"/>
    <property type="match status" value="1"/>
</dbReference>
<dbReference type="GO" id="GO:0010468">
    <property type="term" value="P:regulation of gene expression"/>
    <property type="evidence" value="ECO:0007669"/>
    <property type="project" value="UniProtKB-ARBA"/>
</dbReference>
<dbReference type="GO" id="GO:0070059">
    <property type="term" value="P:intrinsic apoptotic signaling pathway in response to endoplasmic reticulum stress"/>
    <property type="evidence" value="ECO:0007669"/>
    <property type="project" value="TreeGrafter"/>
</dbReference>
<evidence type="ECO:0000256" key="16">
    <source>
        <dbReference type="ARBA" id="ARBA00023268"/>
    </source>
</evidence>
<dbReference type="InterPro" id="IPR010513">
    <property type="entry name" value="KEN_dom"/>
</dbReference>
<reference evidence="21 22" key="1">
    <citation type="submission" date="2021-06" db="EMBL/GenBank/DDBJ databases">
        <title>Caerostris extrusa draft genome.</title>
        <authorList>
            <person name="Kono N."/>
            <person name="Arakawa K."/>
        </authorList>
    </citation>
    <scope>NUCLEOTIDE SEQUENCE [LARGE SCALE GENOMIC DNA]</scope>
</reference>
<evidence type="ECO:0000256" key="14">
    <source>
        <dbReference type="ARBA" id="ARBA00022989"/>
    </source>
</evidence>
<evidence type="ECO:0000256" key="9">
    <source>
        <dbReference type="ARBA" id="ARBA00022741"/>
    </source>
</evidence>
<evidence type="ECO:0000256" key="17">
    <source>
        <dbReference type="ARBA" id="ARBA00047899"/>
    </source>
</evidence>
<protein>
    <recommendedName>
        <fullName evidence="3">non-specific serine/threonine protein kinase</fullName>
        <ecNumber evidence="3">2.7.11.1</ecNumber>
    </recommendedName>
</protein>
<dbReference type="SMART" id="SM00220">
    <property type="entry name" value="S_TKc"/>
    <property type="match status" value="1"/>
</dbReference>
<dbReference type="InterPro" id="IPR011009">
    <property type="entry name" value="Kinase-like_dom_sf"/>
</dbReference>
<keyword evidence="13" id="KW-0067">ATP-binding</keyword>
<evidence type="ECO:0000256" key="6">
    <source>
        <dbReference type="ARBA" id="ARBA00022679"/>
    </source>
</evidence>
<feature type="domain" description="Protein kinase" evidence="19">
    <location>
        <begin position="457"/>
        <end position="733"/>
    </location>
</feature>
<keyword evidence="6" id="KW-0808">Transferase</keyword>
<evidence type="ECO:0000313" key="21">
    <source>
        <dbReference type="EMBL" id="GIZ01032.1"/>
    </source>
</evidence>
<dbReference type="InterPro" id="IPR045133">
    <property type="entry name" value="IRE1/2-like"/>
</dbReference>
<keyword evidence="15" id="KW-0472">Membrane</keyword>
<dbReference type="PANTHER" id="PTHR13954:SF6">
    <property type="entry name" value="NON-SPECIFIC SERINE_THREONINE PROTEIN KINASE"/>
    <property type="match status" value="1"/>
</dbReference>
<dbReference type="Proteomes" id="UP001054945">
    <property type="component" value="Unassembled WGS sequence"/>
</dbReference>
<keyword evidence="5" id="KW-0597">Phosphoprotein</keyword>
<evidence type="ECO:0000259" key="19">
    <source>
        <dbReference type="PROSITE" id="PS50011"/>
    </source>
</evidence>
<dbReference type="AlphaFoldDB" id="A0AAV4Y134"/>
<dbReference type="Gene3D" id="2.130.10.10">
    <property type="entry name" value="YVTN repeat-like/Quinoprotein amine dehydrogenase"/>
    <property type="match status" value="1"/>
</dbReference>
<dbReference type="SMART" id="SM00564">
    <property type="entry name" value="PQQ"/>
    <property type="match status" value="4"/>
</dbReference>
<dbReference type="GO" id="GO:0006397">
    <property type="term" value="P:mRNA processing"/>
    <property type="evidence" value="ECO:0007669"/>
    <property type="project" value="InterPro"/>
</dbReference>
<evidence type="ECO:0000256" key="4">
    <source>
        <dbReference type="ARBA" id="ARBA00022527"/>
    </source>
</evidence>
<evidence type="ECO:0000256" key="10">
    <source>
        <dbReference type="ARBA" id="ARBA00022777"/>
    </source>
</evidence>
<comment type="subcellular location">
    <subcellularLocation>
        <location evidence="2">Endoplasmic reticulum membrane</location>
        <topology evidence="2">Single-pass type I membrane protein</topology>
    </subcellularLocation>
</comment>
<evidence type="ECO:0000256" key="15">
    <source>
        <dbReference type="ARBA" id="ARBA00023136"/>
    </source>
</evidence>
<keyword evidence="7" id="KW-0812">Transmembrane</keyword>
<dbReference type="InterPro" id="IPR015943">
    <property type="entry name" value="WD40/YVTN_repeat-like_dom_sf"/>
</dbReference>
<feature type="domain" description="KEN" evidence="20">
    <location>
        <begin position="638"/>
        <end position="766"/>
    </location>
</feature>
<name>A0AAV4Y134_CAEEX</name>
<dbReference type="SMART" id="SM00580">
    <property type="entry name" value="PUG"/>
    <property type="match status" value="1"/>
</dbReference>
<keyword evidence="12" id="KW-0256">Endoplasmic reticulum</keyword>
<evidence type="ECO:0000256" key="1">
    <source>
        <dbReference type="ARBA" id="ARBA00001946"/>
    </source>
</evidence>
<evidence type="ECO:0000313" key="22">
    <source>
        <dbReference type="Proteomes" id="UP001054945"/>
    </source>
</evidence>
<comment type="catalytic activity">
    <reaction evidence="18">
        <text>L-seryl-[protein] + ATP = O-phospho-L-seryl-[protein] + ADP + H(+)</text>
        <dbReference type="Rhea" id="RHEA:17989"/>
        <dbReference type="Rhea" id="RHEA-COMP:9863"/>
        <dbReference type="Rhea" id="RHEA-COMP:11604"/>
        <dbReference type="ChEBI" id="CHEBI:15378"/>
        <dbReference type="ChEBI" id="CHEBI:29999"/>
        <dbReference type="ChEBI" id="CHEBI:30616"/>
        <dbReference type="ChEBI" id="CHEBI:83421"/>
        <dbReference type="ChEBI" id="CHEBI:456216"/>
        <dbReference type="EC" id="2.7.11.1"/>
    </reaction>
</comment>
<evidence type="ECO:0000256" key="2">
    <source>
        <dbReference type="ARBA" id="ARBA00004115"/>
    </source>
</evidence>
<comment type="caution">
    <text evidence="21">The sequence shown here is derived from an EMBL/GenBank/DDBJ whole genome shotgun (WGS) entry which is preliminary data.</text>
</comment>